<dbReference type="GO" id="GO:0005634">
    <property type="term" value="C:nucleus"/>
    <property type="evidence" value="ECO:0007669"/>
    <property type="project" value="InterPro"/>
</dbReference>
<proteinExistence type="predicted"/>
<dbReference type="GO" id="GO:0045892">
    <property type="term" value="P:negative regulation of DNA-templated transcription"/>
    <property type="evidence" value="ECO:0007669"/>
    <property type="project" value="InterPro"/>
</dbReference>
<dbReference type="Pfam" id="PF04858">
    <property type="entry name" value="TH1"/>
    <property type="match status" value="1"/>
</dbReference>
<dbReference type="WBParaSite" id="jg1005">
    <property type="protein sequence ID" value="jg1005"/>
    <property type="gene ID" value="jg1005"/>
</dbReference>
<accession>A0A915CM04</accession>
<sequence>MFKDGQMDASLVRYFGLEVLEIVGPPYSKDFLSAFLPIVGNPEVFDSVTLEKNPLVKEFVEEGSKAISS</sequence>
<dbReference type="InterPro" id="IPR006942">
    <property type="entry name" value="TH1"/>
</dbReference>
<evidence type="ECO:0000313" key="2">
    <source>
        <dbReference type="WBParaSite" id="jg1005"/>
    </source>
</evidence>
<evidence type="ECO:0000313" key="1">
    <source>
        <dbReference type="Proteomes" id="UP000887574"/>
    </source>
</evidence>
<name>A0A915CM04_9BILA</name>
<organism evidence="1 2">
    <name type="scientific">Ditylenchus dipsaci</name>
    <dbReference type="NCBI Taxonomy" id="166011"/>
    <lineage>
        <taxon>Eukaryota</taxon>
        <taxon>Metazoa</taxon>
        <taxon>Ecdysozoa</taxon>
        <taxon>Nematoda</taxon>
        <taxon>Chromadorea</taxon>
        <taxon>Rhabditida</taxon>
        <taxon>Tylenchina</taxon>
        <taxon>Tylenchomorpha</taxon>
        <taxon>Sphaerularioidea</taxon>
        <taxon>Anguinidae</taxon>
        <taxon>Anguininae</taxon>
        <taxon>Ditylenchus</taxon>
    </lineage>
</organism>
<keyword evidence="1" id="KW-1185">Reference proteome</keyword>
<protein>
    <submittedName>
        <fullName evidence="2">Uncharacterized protein</fullName>
    </submittedName>
</protein>
<reference evidence="2" key="1">
    <citation type="submission" date="2022-11" db="UniProtKB">
        <authorList>
            <consortium name="WormBaseParasite"/>
        </authorList>
    </citation>
    <scope>IDENTIFICATION</scope>
</reference>
<dbReference type="AlphaFoldDB" id="A0A915CM04"/>
<dbReference type="Proteomes" id="UP000887574">
    <property type="component" value="Unplaced"/>
</dbReference>